<dbReference type="Gene3D" id="3.40.50.300">
    <property type="entry name" value="P-loop containing nucleotide triphosphate hydrolases"/>
    <property type="match status" value="1"/>
</dbReference>
<accession>A0ABS5CT13</accession>
<feature type="compositionally biased region" description="Acidic residues" evidence="1">
    <location>
        <begin position="94"/>
        <end position="105"/>
    </location>
</feature>
<evidence type="ECO:0000313" key="3">
    <source>
        <dbReference type="EMBL" id="MBP4141763.1"/>
    </source>
</evidence>
<name>A0ABS5CT13_9FLAO</name>
<sequence>MNDFRKKRNSLELFVREQIIGPGAFNNRFFFIEKWDTSEFNGIDFKVKNVNPIDNKSEVLAEVPAYQYSSAILFPETRVSKGSETQLKEKFSESDIDGENPDTEDIEKGGDDDRNIDNTEESLVSKQQNYPNSFGLSFVVGKETNLQDDLTVSVSFRKYHNINKKECFSSKLSCIVSEYDNEIEIAIENYFKPLFTSIRKNNNLFICLNQEINKNNIYDVDYIHLNNYFQATLLKTIGDVFKTEIVELKQKNGVIYYGIKGDYDLQFYSISESINYSGNEYKNVASLYDNSIINYIKSKLKEDLSNYSYYKKLIKEIEIFNQLKNYVTDLKSVYKPRNSSPIWEAKTFENISISLPKHDGTSKIFRLNNQVIDNNIKEVSDLIYSVQYIRKNEEIFVKILLINKANIILKENEPPQLNKKDEANLKAYFGIQLKVDEIKENTLKQYNPPQLLDFDEEDNFNKLLYRNFHDFGEGYNTSVNWGNVNKCKFITTEFLPEQETPKVDFKPSKIVNGKIVSRIENDSILSMQYLSTLSDVTDSDVLQGLKDFVNEYKIWIEEKQKNLNNENLLKGEEKELLKKQLLACDKDYIRLLRNIKLISNDSKAMAAFRLMNTAMFMQLHHSIKKPFTPTSNTEEFYKNINLGGNDYKWRSFQITFILLNIDAFVRPDLDDKTVENIFSNGWPERNEIADLVWFPTGGGKTEAYLGIIAFVIGYRRFTNGERGTGTTVLMRYTLRLLTLQQFQRATMLICALEAIRKDSFSIPNSYSLGVSRITIGLFVGSGSLPNQWKGTGNSSDTSMEKELEKIAACIEGGKKVSTNIPFTECPWCGSDLFIDKELSNVSHTSKPSRNNYGINDQLNICCNNSSCTFKGMGRNRPSNEFSLPLRLFDEDIYKYPPTLLFGTVDKFAALANNVTTNTSERNKDSRRLFGKGYNHDTLPPELIIQDELHLLLGPLGSAVGLFEKSIDYLCTENGIKPKIVTSTATTRNTDKQIFALFNRRSEIFPKQGIVSDDSFFAYYERYIDENNDEKYISNRKYLGILPVGKTQVWMQLRIASISLTHRLKYLKECYTNDEIFEKPELINEHKDVFDYYHTVLSYFNSLKDVGKTQSQLSHYLPGDVNFVTKNTVLWSFLDKLIRNESNIDYSELTGRLTGEDVKSNLSNIEKKWSLISNDGNTLKLNSNNPPEFVISTNMISVGIDVSRFNTMIISSMPRNIAEYIQASSRVARSKEGIVFTVHHPFRSRDISHYQKYKEFHEKFYSYVEPISVTPFASKAMERYLAMFLSVMIRHDETLMLMNNADACNISNIKINQIKAIIINQIIEIETNAIKLDNYLKSRTHNVKSSVDGIISEEELIDLNNKVERLLNNWFIRLQGSEPIPELSFYKKDMNLNSLFIRLSDNNYPDHWKVGYSLREIDPSVVIKTVQQ</sequence>
<feature type="region of interest" description="Disordered" evidence="1">
    <location>
        <begin position="84"/>
        <end position="117"/>
    </location>
</feature>
<dbReference type="InterPro" id="IPR001650">
    <property type="entry name" value="Helicase_C-like"/>
</dbReference>
<protein>
    <recommendedName>
        <fullName evidence="2">Helicase C-terminal domain-containing protein</fullName>
    </recommendedName>
</protein>
<dbReference type="Pfam" id="PF00271">
    <property type="entry name" value="Helicase_C"/>
    <property type="match status" value="1"/>
</dbReference>
<feature type="domain" description="Helicase C-terminal" evidence="2">
    <location>
        <begin position="1087"/>
        <end position="1277"/>
    </location>
</feature>
<feature type="compositionally biased region" description="Basic and acidic residues" evidence="1">
    <location>
        <begin position="84"/>
        <end position="93"/>
    </location>
</feature>
<keyword evidence="4" id="KW-1185">Reference proteome</keyword>
<dbReference type="InterPro" id="IPR027417">
    <property type="entry name" value="P-loop_NTPase"/>
</dbReference>
<comment type="caution">
    <text evidence="3">The sequence shown here is derived from an EMBL/GenBank/DDBJ whole genome shotgun (WGS) entry which is preliminary data.</text>
</comment>
<dbReference type="CDD" id="cd18785">
    <property type="entry name" value="SF2_C"/>
    <property type="match status" value="1"/>
</dbReference>
<feature type="compositionally biased region" description="Basic and acidic residues" evidence="1">
    <location>
        <begin position="106"/>
        <end position="117"/>
    </location>
</feature>
<reference evidence="3 4" key="1">
    <citation type="submission" date="2021-03" db="EMBL/GenBank/DDBJ databases">
        <title>Flavobacterium Flabelliformis Sp. Nov. And Flavobacterium Geliluteum Sp. Nov., Two Novel Multidrug Resistant Psychrophilic Species Isolated From Antarctica.</title>
        <authorList>
            <person name="Kralova S."/>
            <person name="Busse H.J."/>
            <person name="Bezdicek M."/>
            <person name="Nykrynova M."/>
            <person name="Kroupova E."/>
            <person name="Krsek D."/>
            <person name="Sedlacek I."/>
        </authorList>
    </citation>
    <scope>NUCLEOTIDE SEQUENCE [LARGE SCALE GENOMIC DNA]</scope>
    <source>
        <strain evidence="3 4">P4023</strain>
    </source>
</reference>
<dbReference type="Proteomes" id="UP000674217">
    <property type="component" value="Unassembled WGS sequence"/>
</dbReference>
<evidence type="ECO:0000313" key="4">
    <source>
        <dbReference type="Proteomes" id="UP000674217"/>
    </source>
</evidence>
<gene>
    <name evidence="3" type="ORF">J3S90_08095</name>
</gene>
<dbReference type="EMBL" id="JAGFBU010000002">
    <property type="protein sequence ID" value="MBP4141763.1"/>
    <property type="molecule type" value="Genomic_DNA"/>
</dbReference>
<dbReference type="PROSITE" id="PS51194">
    <property type="entry name" value="HELICASE_CTER"/>
    <property type="match status" value="1"/>
</dbReference>
<proteinExistence type="predicted"/>
<evidence type="ECO:0000256" key="1">
    <source>
        <dbReference type="SAM" id="MobiDB-lite"/>
    </source>
</evidence>
<dbReference type="SUPFAM" id="SSF52540">
    <property type="entry name" value="P-loop containing nucleoside triphosphate hydrolases"/>
    <property type="match status" value="2"/>
</dbReference>
<dbReference type="RefSeq" id="WP_210645760.1">
    <property type="nucleotide sequence ID" value="NZ_JAGFBU010000002.1"/>
</dbReference>
<evidence type="ECO:0000259" key="2">
    <source>
        <dbReference type="PROSITE" id="PS51194"/>
    </source>
</evidence>
<dbReference type="SMART" id="SM00490">
    <property type="entry name" value="HELICc"/>
    <property type="match status" value="1"/>
</dbReference>
<organism evidence="3 4">
    <name type="scientific">Flavobacterium flabelliforme</name>
    <dbReference type="NCBI Taxonomy" id="2816119"/>
    <lineage>
        <taxon>Bacteria</taxon>
        <taxon>Pseudomonadati</taxon>
        <taxon>Bacteroidota</taxon>
        <taxon>Flavobacteriia</taxon>
        <taxon>Flavobacteriales</taxon>
        <taxon>Flavobacteriaceae</taxon>
        <taxon>Flavobacterium</taxon>
    </lineage>
</organism>